<dbReference type="OrthoDB" id="673934at2759"/>
<evidence type="ECO:0000256" key="6">
    <source>
        <dbReference type="ARBA" id="ARBA00022918"/>
    </source>
</evidence>
<name>A0A2U1M3D8_ARTAN</name>
<keyword evidence="2" id="KW-0548">Nucleotidyltransferase</keyword>
<keyword evidence="1" id="KW-0808">Transferase</keyword>
<dbReference type="PANTHER" id="PTHR48475:SF1">
    <property type="entry name" value="RNASE H TYPE-1 DOMAIN-CONTAINING PROTEIN"/>
    <property type="match status" value="1"/>
</dbReference>
<evidence type="ECO:0000256" key="5">
    <source>
        <dbReference type="ARBA" id="ARBA00022801"/>
    </source>
</evidence>
<dbReference type="Proteomes" id="UP000245207">
    <property type="component" value="Unassembled WGS sequence"/>
</dbReference>
<feature type="domain" description="Reverse transcriptase RNase H-like" evidence="7">
    <location>
        <begin position="71"/>
        <end position="166"/>
    </location>
</feature>
<evidence type="ECO:0000259" key="7">
    <source>
        <dbReference type="Pfam" id="PF17917"/>
    </source>
</evidence>
<keyword evidence="6 8" id="KW-0695">RNA-directed DNA polymerase</keyword>
<comment type="caution">
    <text evidence="8">The sequence shown here is derived from an EMBL/GenBank/DDBJ whole genome shotgun (WGS) entry which is preliminary data.</text>
</comment>
<evidence type="ECO:0000313" key="9">
    <source>
        <dbReference type="Proteomes" id="UP000245207"/>
    </source>
</evidence>
<dbReference type="Pfam" id="PF17917">
    <property type="entry name" value="RT_RNaseH"/>
    <property type="match status" value="1"/>
</dbReference>
<proteinExistence type="predicted"/>
<dbReference type="InterPro" id="IPR041373">
    <property type="entry name" value="RT_RNaseH"/>
</dbReference>
<evidence type="ECO:0000256" key="4">
    <source>
        <dbReference type="ARBA" id="ARBA00022759"/>
    </source>
</evidence>
<dbReference type="EMBL" id="PKPP01006667">
    <property type="protein sequence ID" value="PWA55772.1"/>
    <property type="molecule type" value="Genomic_DNA"/>
</dbReference>
<evidence type="ECO:0000256" key="2">
    <source>
        <dbReference type="ARBA" id="ARBA00022695"/>
    </source>
</evidence>
<keyword evidence="4" id="KW-0255">Endonuclease</keyword>
<keyword evidence="3" id="KW-0540">Nuclease</keyword>
<reference evidence="8 9" key="1">
    <citation type="journal article" date="2018" name="Mol. Plant">
        <title>The genome of Artemisia annua provides insight into the evolution of Asteraceae family and artemisinin biosynthesis.</title>
        <authorList>
            <person name="Shen Q."/>
            <person name="Zhang L."/>
            <person name="Liao Z."/>
            <person name="Wang S."/>
            <person name="Yan T."/>
            <person name="Shi P."/>
            <person name="Liu M."/>
            <person name="Fu X."/>
            <person name="Pan Q."/>
            <person name="Wang Y."/>
            <person name="Lv Z."/>
            <person name="Lu X."/>
            <person name="Zhang F."/>
            <person name="Jiang W."/>
            <person name="Ma Y."/>
            <person name="Chen M."/>
            <person name="Hao X."/>
            <person name="Li L."/>
            <person name="Tang Y."/>
            <person name="Lv G."/>
            <person name="Zhou Y."/>
            <person name="Sun X."/>
            <person name="Brodelius P.E."/>
            <person name="Rose J.K.C."/>
            <person name="Tang K."/>
        </authorList>
    </citation>
    <scope>NUCLEOTIDE SEQUENCE [LARGE SCALE GENOMIC DNA]</scope>
    <source>
        <strain evidence="9">cv. Huhao1</strain>
        <tissue evidence="8">Leaf</tissue>
    </source>
</reference>
<dbReference type="GO" id="GO:0016787">
    <property type="term" value="F:hydrolase activity"/>
    <property type="evidence" value="ECO:0007669"/>
    <property type="project" value="UniProtKB-KW"/>
</dbReference>
<organism evidence="8 9">
    <name type="scientific">Artemisia annua</name>
    <name type="common">Sweet wormwood</name>
    <dbReference type="NCBI Taxonomy" id="35608"/>
    <lineage>
        <taxon>Eukaryota</taxon>
        <taxon>Viridiplantae</taxon>
        <taxon>Streptophyta</taxon>
        <taxon>Embryophyta</taxon>
        <taxon>Tracheophyta</taxon>
        <taxon>Spermatophyta</taxon>
        <taxon>Magnoliopsida</taxon>
        <taxon>eudicotyledons</taxon>
        <taxon>Gunneridae</taxon>
        <taxon>Pentapetalae</taxon>
        <taxon>asterids</taxon>
        <taxon>campanulids</taxon>
        <taxon>Asterales</taxon>
        <taxon>Asteraceae</taxon>
        <taxon>Asteroideae</taxon>
        <taxon>Anthemideae</taxon>
        <taxon>Artemisiinae</taxon>
        <taxon>Artemisia</taxon>
    </lineage>
</organism>
<dbReference type="GO" id="GO:0003964">
    <property type="term" value="F:RNA-directed DNA polymerase activity"/>
    <property type="evidence" value="ECO:0007669"/>
    <property type="project" value="UniProtKB-KW"/>
</dbReference>
<evidence type="ECO:0000313" key="8">
    <source>
        <dbReference type="EMBL" id="PWA55772.1"/>
    </source>
</evidence>
<gene>
    <name evidence="8" type="ORF">CTI12_AA426230</name>
</gene>
<keyword evidence="5" id="KW-0378">Hydrolase</keyword>
<dbReference type="SUPFAM" id="SSF56672">
    <property type="entry name" value="DNA/RNA polymerases"/>
    <property type="match status" value="1"/>
</dbReference>
<evidence type="ECO:0000256" key="3">
    <source>
        <dbReference type="ARBA" id="ARBA00022722"/>
    </source>
</evidence>
<dbReference type="PANTHER" id="PTHR48475">
    <property type="entry name" value="RIBONUCLEASE H"/>
    <property type="match status" value="1"/>
</dbReference>
<dbReference type="AlphaFoldDB" id="A0A2U1M3D8"/>
<accession>A0A2U1M3D8</accession>
<keyword evidence="9" id="KW-1185">Reference proteome</keyword>
<protein>
    <submittedName>
        <fullName evidence="8">Reverse transcriptase domain-containing protein</fullName>
    </submittedName>
</protein>
<dbReference type="InterPro" id="IPR043502">
    <property type="entry name" value="DNA/RNA_pol_sf"/>
</dbReference>
<dbReference type="GO" id="GO:0004519">
    <property type="term" value="F:endonuclease activity"/>
    <property type="evidence" value="ECO:0007669"/>
    <property type="project" value="UniProtKB-KW"/>
</dbReference>
<sequence>MGEGMRWKGCERRVGGEVEETRWQKPPLVCDSVVTKGKGEQWADAPFQRWKECMEILPTFTVPDRGEALFLHLATPSGGISVTLLAKRIGIYIPIYFSNRTLQEIERTYTRTERLILALVNAARCLRKYFQEHPMRVLTNKPIRRILSQPDRSRRIVKWALELEEYSIEYQKEDLTDGQMPISVLSTPNQVVRITTNQSFIKSLRSGENGEAPNLFVPDKSEPPTYRNMKVSEKEALKDCNNWVRLTPLGRAASKDSKQWILKVD</sequence>
<evidence type="ECO:0000256" key="1">
    <source>
        <dbReference type="ARBA" id="ARBA00022679"/>
    </source>
</evidence>